<keyword evidence="2" id="KW-0238">DNA-binding</keyword>
<evidence type="ECO:0000256" key="3">
    <source>
        <dbReference type="ARBA" id="ARBA00023163"/>
    </source>
</evidence>
<name>A0A8S5M2Q4_9CAUD</name>
<protein>
    <submittedName>
        <fullName evidence="5">Repressor protein CI</fullName>
    </submittedName>
</protein>
<dbReference type="InterPro" id="IPR001387">
    <property type="entry name" value="Cro/C1-type_HTH"/>
</dbReference>
<reference evidence="5" key="1">
    <citation type="journal article" date="2021" name="Proc. Natl. Acad. Sci. U.S.A.">
        <title>A Catalog of Tens of Thousands of Viruses from Human Metagenomes Reveals Hidden Associations with Chronic Diseases.</title>
        <authorList>
            <person name="Tisza M.J."/>
            <person name="Buck C.B."/>
        </authorList>
    </citation>
    <scope>NUCLEOTIDE SEQUENCE</scope>
    <source>
        <strain evidence="5">Ctqpo8</strain>
    </source>
</reference>
<evidence type="ECO:0000259" key="4">
    <source>
        <dbReference type="PROSITE" id="PS50943"/>
    </source>
</evidence>
<dbReference type="CDD" id="cd00093">
    <property type="entry name" value="HTH_XRE"/>
    <property type="match status" value="1"/>
</dbReference>
<accession>A0A8S5M2Q4</accession>
<dbReference type="InterPro" id="IPR010982">
    <property type="entry name" value="Lambda_DNA-bd_dom_sf"/>
</dbReference>
<sequence length="223" mass="25081">MPDFKEFRRLNNLTQKDAADFFGCTQGFISQIEKGFRPIPLEFISKATSALKWDTSALIGGGNDANKISQSDTSSVISTGKVIPYFDAEVAAGTAYGMEMTQARPSGMIEIGGLMKDSEFALRVYGNSMVPNYPAGCVIGLKQYNEHFIEPGTVYVIETHENRYLKRLYYNKNKTAYRCLSDNHMKHESGPMEGEYFYPEFEIPLADVQRLLRVTGVIKRNIL</sequence>
<dbReference type="InterPro" id="IPR015927">
    <property type="entry name" value="Peptidase_S24_S26A/B/C"/>
</dbReference>
<keyword evidence="3" id="KW-0804">Transcription</keyword>
<dbReference type="Gene3D" id="1.10.260.40">
    <property type="entry name" value="lambda repressor-like DNA-binding domains"/>
    <property type="match status" value="1"/>
</dbReference>
<evidence type="ECO:0000256" key="1">
    <source>
        <dbReference type="ARBA" id="ARBA00023015"/>
    </source>
</evidence>
<dbReference type="Gene3D" id="2.10.109.10">
    <property type="entry name" value="Umud Fragment, subunit A"/>
    <property type="match status" value="1"/>
</dbReference>
<organism evidence="5">
    <name type="scientific">Siphoviridae sp. ctqpo8</name>
    <dbReference type="NCBI Taxonomy" id="2826469"/>
    <lineage>
        <taxon>Viruses</taxon>
        <taxon>Duplodnaviria</taxon>
        <taxon>Heunggongvirae</taxon>
        <taxon>Uroviricota</taxon>
        <taxon>Caudoviricetes</taxon>
    </lineage>
</organism>
<dbReference type="CDD" id="cd06529">
    <property type="entry name" value="S24_LexA-like"/>
    <property type="match status" value="1"/>
</dbReference>
<dbReference type="SMART" id="SM00530">
    <property type="entry name" value="HTH_XRE"/>
    <property type="match status" value="1"/>
</dbReference>
<dbReference type="PROSITE" id="PS50943">
    <property type="entry name" value="HTH_CROC1"/>
    <property type="match status" value="1"/>
</dbReference>
<dbReference type="PANTHER" id="PTHR40661:SF3">
    <property type="entry name" value="FELS-1 PROPHAGE TRANSCRIPTIONAL REGULATOR"/>
    <property type="match status" value="1"/>
</dbReference>
<evidence type="ECO:0000313" key="5">
    <source>
        <dbReference type="EMBL" id="DAD76516.1"/>
    </source>
</evidence>
<dbReference type="Pfam" id="PF00717">
    <property type="entry name" value="Peptidase_S24"/>
    <property type="match status" value="1"/>
</dbReference>
<evidence type="ECO:0000256" key="2">
    <source>
        <dbReference type="ARBA" id="ARBA00023125"/>
    </source>
</evidence>
<dbReference type="SUPFAM" id="SSF47413">
    <property type="entry name" value="lambda repressor-like DNA-binding domains"/>
    <property type="match status" value="1"/>
</dbReference>
<dbReference type="PANTHER" id="PTHR40661">
    <property type="match status" value="1"/>
</dbReference>
<keyword evidence="1" id="KW-0805">Transcription regulation</keyword>
<dbReference type="GO" id="GO:0003677">
    <property type="term" value="F:DNA binding"/>
    <property type="evidence" value="ECO:0007669"/>
    <property type="project" value="UniProtKB-KW"/>
</dbReference>
<dbReference type="Pfam" id="PF01381">
    <property type="entry name" value="HTH_3"/>
    <property type="match status" value="1"/>
</dbReference>
<proteinExistence type="predicted"/>
<dbReference type="InterPro" id="IPR039418">
    <property type="entry name" value="LexA-like"/>
</dbReference>
<feature type="domain" description="HTH cro/C1-type" evidence="4">
    <location>
        <begin position="4"/>
        <end position="58"/>
    </location>
</feature>
<dbReference type="InterPro" id="IPR036286">
    <property type="entry name" value="LexA/Signal_pep-like_sf"/>
</dbReference>
<dbReference type="SUPFAM" id="SSF51306">
    <property type="entry name" value="LexA/Signal peptidase"/>
    <property type="match status" value="1"/>
</dbReference>
<dbReference type="EMBL" id="BK014804">
    <property type="protein sequence ID" value="DAD76516.1"/>
    <property type="molecule type" value="Genomic_DNA"/>
</dbReference>